<evidence type="ECO:0000256" key="6">
    <source>
        <dbReference type="RuleBase" id="RU363132"/>
    </source>
</evidence>
<dbReference type="AlphaFoldDB" id="U9SH25"/>
<dbReference type="PANTHER" id="PTHR10994:SF193">
    <property type="entry name" value="RETICULON-LIKE PROTEIN"/>
    <property type="match status" value="1"/>
</dbReference>
<protein>
    <recommendedName>
        <fullName evidence="6">Reticulon-like protein</fullName>
    </recommendedName>
</protein>
<gene>
    <name evidence="10" type="ORF">GLOIN_2v1704038</name>
    <name evidence="9" type="ORF">GLOINDRAFT_341373</name>
</gene>
<comment type="subcellular location">
    <subcellularLocation>
        <location evidence="1 6">Endoplasmic reticulum membrane</location>
        <topology evidence="1 6">Multi-pass membrane protein</topology>
    </subcellularLocation>
</comment>
<evidence type="ECO:0000313" key="9">
    <source>
        <dbReference type="EMBL" id="ERZ95188.1"/>
    </source>
</evidence>
<feature type="transmembrane region" description="Helical" evidence="6">
    <location>
        <begin position="219"/>
        <end position="242"/>
    </location>
</feature>
<evidence type="ECO:0000256" key="7">
    <source>
        <dbReference type="SAM" id="MobiDB-lite"/>
    </source>
</evidence>
<name>U9SH25_RHIID</name>
<reference evidence="9" key="2">
    <citation type="submission" date="2013-07" db="EMBL/GenBank/DDBJ databases">
        <title>The genome of an arbuscular mycorrhizal fungus provides insights into the evolution of the oldest plant symbiosis.</title>
        <authorList>
            <consortium name="DOE Joint Genome Institute"/>
            <person name="Tisserant E."/>
            <person name="Malbreil M."/>
            <person name="Kuo A."/>
            <person name="Kohler A."/>
            <person name="Symeonidi A."/>
            <person name="Balestrini R."/>
            <person name="Charron P."/>
            <person name="Duensing N."/>
            <person name="Frei-dit-Frey N."/>
            <person name="Gianinazzi-Pearson V."/>
            <person name="Gilbert B."/>
            <person name="Handa Y."/>
            <person name="Hijri M."/>
            <person name="Kaul R."/>
            <person name="Kawaguchi M."/>
            <person name="Krajinski F."/>
            <person name="Lammers P."/>
            <person name="Lapierre D."/>
            <person name="Masclaux F.G."/>
            <person name="Murat C."/>
            <person name="Morin E."/>
            <person name="Ndikumana S."/>
            <person name="Pagni M."/>
            <person name="Petitpierre D."/>
            <person name="Requena N."/>
            <person name="Rosikiewicz P."/>
            <person name="Riley R."/>
            <person name="Saito K."/>
            <person name="San Clemente H."/>
            <person name="Shapiro H."/>
            <person name="van Tuinen D."/>
            <person name="Becard G."/>
            <person name="Bonfante P."/>
            <person name="Paszkowski U."/>
            <person name="Shachar-Hill Y."/>
            <person name="Young J.P."/>
            <person name="Sanders I.R."/>
            <person name="Henrissat B."/>
            <person name="Rensing S.A."/>
            <person name="Grigoriev I.V."/>
            <person name="Corradi N."/>
            <person name="Roux C."/>
            <person name="Martin F."/>
        </authorList>
    </citation>
    <scope>NUCLEOTIDE SEQUENCE</scope>
    <source>
        <strain evidence="9">DAOM 197198</strain>
    </source>
</reference>
<feature type="region of interest" description="Disordered" evidence="7">
    <location>
        <begin position="26"/>
        <end position="47"/>
    </location>
</feature>
<keyword evidence="3 6" id="KW-0256">Endoplasmic reticulum</keyword>
<keyword evidence="4 6" id="KW-1133">Transmembrane helix</keyword>
<evidence type="ECO:0000256" key="2">
    <source>
        <dbReference type="ARBA" id="ARBA00022692"/>
    </source>
</evidence>
<dbReference type="PANTHER" id="PTHR10994">
    <property type="entry name" value="RETICULON"/>
    <property type="match status" value="1"/>
</dbReference>
<evidence type="ECO:0000256" key="4">
    <source>
        <dbReference type="ARBA" id="ARBA00022989"/>
    </source>
</evidence>
<dbReference type="GO" id="GO:0005789">
    <property type="term" value="C:endoplasmic reticulum membrane"/>
    <property type="evidence" value="ECO:0007669"/>
    <property type="project" value="UniProtKB-SubCell"/>
</dbReference>
<evidence type="ECO:0000259" key="8">
    <source>
        <dbReference type="PROSITE" id="PS50845"/>
    </source>
</evidence>
<feature type="transmembrane region" description="Helical" evidence="6">
    <location>
        <begin position="109"/>
        <end position="126"/>
    </location>
</feature>
<keyword evidence="11" id="KW-1185">Reference proteome</keyword>
<dbReference type="GO" id="GO:0009617">
    <property type="term" value="P:response to bacterium"/>
    <property type="evidence" value="ECO:0007669"/>
    <property type="project" value="InterPro"/>
</dbReference>
<feature type="domain" description="Reticulon" evidence="8">
    <location>
        <begin position="97"/>
        <end position="305"/>
    </location>
</feature>
<dbReference type="VEuPathDB" id="FungiDB:RhiirFUN_015970"/>
<evidence type="ECO:0000256" key="3">
    <source>
        <dbReference type="ARBA" id="ARBA00022824"/>
    </source>
</evidence>
<proteinExistence type="predicted"/>
<keyword evidence="2 6" id="KW-0812">Transmembrane</keyword>
<evidence type="ECO:0000256" key="1">
    <source>
        <dbReference type="ARBA" id="ARBA00004477"/>
    </source>
</evidence>
<feature type="region of interest" description="Disordered" evidence="7">
    <location>
        <begin position="1"/>
        <end position="20"/>
    </location>
</feature>
<dbReference type="InterPro" id="IPR045064">
    <property type="entry name" value="Reticulon-like"/>
</dbReference>
<feature type="compositionally biased region" description="Low complexity" evidence="7">
    <location>
        <begin position="8"/>
        <end position="20"/>
    </location>
</feature>
<sequence length="308" mass="35660">MDTQPIMNTDNIISNDNILNDSKENAQPTIEQHHQHPTMEPTKETQKELIEEATNKLVEKIKEVTANPSTQNDKDHVEKKRQAKNIENPFKNLTHRVTQLVYWENPTHSGAILAASLSFLIFTAYYSLFNTFFALAAILIGVNWIYVMGFKQFQSLINQKPVNPHEHLLVNKPWYIEREDAEKYLDSIIDTANFVLLEAQKIALVDDPMRTMRHVVMFYILWTLGTWISFRTLFGIGLILSFSTPITYQKNKEFVDEKLYQFNKFLRSHFDRGLTMAKQHSGGVYEKAKSFAVTKGLVNDDKTAKKEE</sequence>
<evidence type="ECO:0000256" key="5">
    <source>
        <dbReference type="ARBA" id="ARBA00023136"/>
    </source>
</evidence>
<accession>U9SH25</accession>
<dbReference type="Pfam" id="PF02453">
    <property type="entry name" value="Reticulon"/>
    <property type="match status" value="1"/>
</dbReference>
<dbReference type="STRING" id="747089.U9SH25"/>
<dbReference type="EMBL" id="AUPC02000341">
    <property type="protein sequence ID" value="POG61457.1"/>
    <property type="molecule type" value="Genomic_DNA"/>
</dbReference>
<organism evidence="9">
    <name type="scientific">Rhizophagus irregularis (strain DAOM 181602 / DAOM 197198 / MUCL 43194)</name>
    <name type="common">Arbuscular mycorrhizal fungus</name>
    <name type="synonym">Glomus intraradices</name>
    <dbReference type="NCBI Taxonomy" id="747089"/>
    <lineage>
        <taxon>Eukaryota</taxon>
        <taxon>Fungi</taxon>
        <taxon>Fungi incertae sedis</taxon>
        <taxon>Mucoromycota</taxon>
        <taxon>Glomeromycotina</taxon>
        <taxon>Glomeromycetes</taxon>
        <taxon>Glomerales</taxon>
        <taxon>Glomeraceae</taxon>
        <taxon>Rhizophagus</taxon>
    </lineage>
</organism>
<dbReference type="InterPro" id="IPR003388">
    <property type="entry name" value="Reticulon"/>
</dbReference>
<evidence type="ECO:0000313" key="10">
    <source>
        <dbReference type="EMBL" id="POG61457.1"/>
    </source>
</evidence>
<dbReference type="Proteomes" id="UP000018888">
    <property type="component" value="Unassembled WGS sequence"/>
</dbReference>
<dbReference type="eggNOG" id="KOG1792">
    <property type="taxonomic scope" value="Eukaryota"/>
</dbReference>
<feature type="transmembrane region" description="Helical" evidence="6">
    <location>
        <begin position="132"/>
        <end position="150"/>
    </location>
</feature>
<reference evidence="10 11" key="3">
    <citation type="journal article" date="2018" name="New Phytol.">
        <title>High intraspecific genome diversity in the model arbuscular mycorrhizal symbiont Rhizophagus irregularis.</title>
        <authorList>
            <person name="Chen E.C.H."/>
            <person name="Morin E."/>
            <person name="Beaudet D."/>
            <person name="Noel J."/>
            <person name="Yildirir G."/>
            <person name="Ndikumana S."/>
            <person name="Charron P."/>
            <person name="St-Onge C."/>
            <person name="Giorgi J."/>
            <person name="Kruger M."/>
            <person name="Marton T."/>
            <person name="Ropars J."/>
            <person name="Grigoriev I.V."/>
            <person name="Hainaut M."/>
            <person name="Henrissat B."/>
            <person name="Roux C."/>
            <person name="Martin F."/>
            <person name="Corradi N."/>
        </authorList>
    </citation>
    <scope>NUCLEOTIDE SEQUENCE [LARGE SCALE GENOMIC DNA]</scope>
    <source>
        <strain evidence="11">DAOM 181602 / DAOM 197198 / MUCL 43194</strain>
        <strain evidence="10">DAOM 197198</strain>
    </source>
</reference>
<dbReference type="HOGENOM" id="CLU_903578_0_0_1"/>
<keyword evidence="5 6" id="KW-0472">Membrane</keyword>
<dbReference type="EMBL" id="KI301430">
    <property type="protein sequence ID" value="ERZ95188.1"/>
    <property type="molecule type" value="Genomic_DNA"/>
</dbReference>
<evidence type="ECO:0000313" key="11">
    <source>
        <dbReference type="Proteomes" id="UP000018888"/>
    </source>
</evidence>
<reference evidence="10 11" key="1">
    <citation type="journal article" date="2013" name="Proc. Natl. Acad. Sci. U.S.A.">
        <title>Genome of an arbuscular mycorrhizal fungus provides insight into the oldest plant symbiosis.</title>
        <authorList>
            <person name="Tisserant E."/>
            <person name="Malbreil M."/>
            <person name="Kuo A."/>
            <person name="Kohler A."/>
            <person name="Symeonidi A."/>
            <person name="Balestrini R."/>
            <person name="Charron P."/>
            <person name="Duensing N."/>
            <person name="Frei Dit Frey N."/>
            <person name="Gianinazzi-Pearson V."/>
            <person name="Gilbert L.B."/>
            <person name="Handa Y."/>
            <person name="Herr J.R."/>
            <person name="Hijri M."/>
            <person name="Koul R."/>
            <person name="Kawaguchi M."/>
            <person name="Krajinski F."/>
            <person name="Lammers P.J."/>
            <person name="Masclaux F.G."/>
            <person name="Murat C."/>
            <person name="Morin E."/>
            <person name="Ndikumana S."/>
            <person name="Pagni M."/>
            <person name="Petitpierre D."/>
            <person name="Requena N."/>
            <person name="Rosikiewicz P."/>
            <person name="Riley R."/>
            <person name="Saito K."/>
            <person name="San Clemente H."/>
            <person name="Shapiro H."/>
            <person name="van Tuinen D."/>
            <person name="Becard G."/>
            <person name="Bonfante P."/>
            <person name="Paszkowski U."/>
            <person name="Shachar-Hill Y.Y."/>
            <person name="Tuskan G.A."/>
            <person name="Young P.W."/>
            <person name="Sanders I.R."/>
            <person name="Henrissat B."/>
            <person name="Rensing S.A."/>
            <person name="Grigoriev I.V."/>
            <person name="Corradi N."/>
            <person name="Roux C."/>
            <person name="Martin F."/>
        </authorList>
    </citation>
    <scope>NUCLEOTIDE SEQUENCE [LARGE SCALE GENOMIC DNA]</scope>
    <source>
        <strain evidence="11">DAOM 181602 / DAOM 197198 / MUCL 43194</strain>
        <strain evidence="10">DAOM 197198</strain>
    </source>
</reference>
<feature type="region of interest" description="Disordered" evidence="7">
    <location>
        <begin position="65"/>
        <end position="85"/>
    </location>
</feature>
<dbReference type="PROSITE" id="PS50845">
    <property type="entry name" value="RETICULON"/>
    <property type="match status" value="1"/>
</dbReference>